<dbReference type="PIRSF" id="PIRSF005578">
    <property type="entry name" value="TlyA"/>
    <property type="match status" value="1"/>
</dbReference>
<dbReference type="InterPro" id="IPR047048">
    <property type="entry name" value="TlyA"/>
</dbReference>
<evidence type="ECO:0000256" key="2">
    <source>
        <dbReference type="ARBA" id="ARBA00029460"/>
    </source>
</evidence>
<sequence length="264" mass="29084">MKKRIDVLLAEKGLAKSREKAKALIIAGEVFVGGKPVKGPSEAYEEDAEIKIRQDSCPYVSRGGLKLEKAVKAFVLDLHGKVCMDIGASTGGFTDCMLKNGASYVYAVDVGYGQFDWGLRNDSRVKLMERTNARYLEKQERPVDFVSVDVSFISLGLIFPAISRVCAQDAQVVTLIKPQFEAGREHIGKKGVVRDAQVHKDVIARSVEMAAGNGFFLYGLTYSPVKGPNGNIEYLAYYKTYREDALETEPLTGQVVDAAHFEMD</sequence>
<dbReference type="InterPro" id="IPR002942">
    <property type="entry name" value="S4_RNA-bd"/>
</dbReference>
<dbReference type="SUPFAM" id="SSF55174">
    <property type="entry name" value="Alpha-L RNA-binding motif"/>
    <property type="match status" value="1"/>
</dbReference>
<dbReference type="SUPFAM" id="SSF53335">
    <property type="entry name" value="S-adenosyl-L-methionine-dependent methyltransferases"/>
    <property type="match status" value="1"/>
</dbReference>
<proteinExistence type="inferred from homology"/>
<dbReference type="Pfam" id="PF01728">
    <property type="entry name" value="FtsJ"/>
    <property type="match status" value="1"/>
</dbReference>
<dbReference type="NCBIfam" id="TIGR00478">
    <property type="entry name" value="tly"/>
    <property type="match status" value="1"/>
</dbReference>
<protein>
    <submittedName>
        <fullName evidence="5">RNA binding methyltransferase FtsJ like</fullName>
    </submittedName>
</protein>
<feature type="domain" description="RNA-binding S4" evidence="4">
    <location>
        <begin position="3"/>
        <end position="68"/>
    </location>
</feature>
<keyword evidence="5" id="KW-0489">Methyltransferase</keyword>
<reference evidence="5 6" key="1">
    <citation type="submission" date="2015-04" db="EMBL/GenBank/DDBJ databases">
        <title>Draft genome sequence of bacteremic isolate Catabacter hongkongensis type strain HKU16T.</title>
        <authorList>
            <person name="Lau S.K."/>
            <person name="Teng J.L."/>
            <person name="Huang Y."/>
            <person name="Curreem S.O."/>
            <person name="Tsui S.K."/>
            <person name="Woo P.C."/>
        </authorList>
    </citation>
    <scope>NUCLEOTIDE SEQUENCE [LARGE SCALE GENOMIC DNA]</scope>
    <source>
        <strain evidence="5 6">HKU16</strain>
    </source>
</reference>
<keyword evidence="5" id="KW-0808">Transferase</keyword>
<evidence type="ECO:0000313" key="6">
    <source>
        <dbReference type="Proteomes" id="UP000034076"/>
    </source>
</evidence>
<dbReference type="GO" id="GO:0003723">
    <property type="term" value="F:RNA binding"/>
    <property type="evidence" value="ECO:0007669"/>
    <property type="project" value="UniProtKB-KW"/>
</dbReference>
<dbReference type="AlphaFoldDB" id="A0A0M2NH13"/>
<dbReference type="Gene3D" id="3.40.50.150">
    <property type="entry name" value="Vaccinia Virus protein VP39"/>
    <property type="match status" value="1"/>
</dbReference>
<gene>
    <name evidence="5" type="ORF">CHK_1231</name>
</gene>
<evidence type="ECO:0000256" key="1">
    <source>
        <dbReference type="ARBA" id="ARBA00022884"/>
    </source>
</evidence>
<evidence type="ECO:0000256" key="3">
    <source>
        <dbReference type="PROSITE-ProRule" id="PRU00182"/>
    </source>
</evidence>
<dbReference type="InterPro" id="IPR036986">
    <property type="entry name" value="S4_RNA-bd_sf"/>
</dbReference>
<dbReference type="InterPro" id="IPR004538">
    <property type="entry name" value="Hemolysin_A/TlyA"/>
</dbReference>
<name>A0A0M2NH13_9FIRM</name>
<dbReference type="Pfam" id="PF01479">
    <property type="entry name" value="S4"/>
    <property type="match status" value="1"/>
</dbReference>
<dbReference type="Gene3D" id="3.10.290.10">
    <property type="entry name" value="RNA-binding S4 domain"/>
    <property type="match status" value="1"/>
</dbReference>
<comment type="similarity">
    <text evidence="2">Belongs to the TlyA family.</text>
</comment>
<dbReference type="PATRIC" id="fig|270498.16.peg.190"/>
<evidence type="ECO:0000313" key="5">
    <source>
        <dbReference type="EMBL" id="KKI51443.1"/>
    </source>
</evidence>
<dbReference type="InterPro" id="IPR002877">
    <property type="entry name" value="RNA_MeTrfase_FtsJ_dom"/>
</dbReference>
<dbReference type="PROSITE" id="PS50889">
    <property type="entry name" value="S4"/>
    <property type="match status" value="1"/>
</dbReference>
<keyword evidence="1 3" id="KW-0694">RNA-binding</keyword>
<dbReference type="SMART" id="SM00363">
    <property type="entry name" value="S4"/>
    <property type="match status" value="1"/>
</dbReference>
<comment type="caution">
    <text evidence="5">The sequence shown here is derived from an EMBL/GenBank/DDBJ whole genome shotgun (WGS) entry which is preliminary data.</text>
</comment>
<dbReference type="Proteomes" id="UP000034076">
    <property type="component" value="Unassembled WGS sequence"/>
</dbReference>
<dbReference type="STRING" id="270498.CHK_1231"/>
<dbReference type="PANTHER" id="PTHR32319:SF0">
    <property type="entry name" value="BACTERIAL HEMOLYSIN-LIKE PROTEIN"/>
    <property type="match status" value="1"/>
</dbReference>
<dbReference type="PANTHER" id="PTHR32319">
    <property type="entry name" value="BACTERIAL HEMOLYSIN-LIKE PROTEIN"/>
    <property type="match status" value="1"/>
</dbReference>
<dbReference type="GO" id="GO:0008168">
    <property type="term" value="F:methyltransferase activity"/>
    <property type="evidence" value="ECO:0007669"/>
    <property type="project" value="UniProtKB-KW"/>
</dbReference>
<keyword evidence="6" id="KW-1185">Reference proteome</keyword>
<dbReference type="RefSeq" id="WP_046443115.1">
    <property type="nucleotide sequence ID" value="NZ_JAXDTA010000195.1"/>
</dbReference>
<dbReference type="GO" id="GO:0032259">
    <property type="term" value="P:methylation"/>
    <property type="evidence" value="ECO:0007669"/>
    <property type="project" value="UniProtKB-KW"/>
</dbReference>
<evidence type="ECO:0000259" key="4">
    <source>
        <dbReference type="SMART" id="SM00363"/>
    </source>
</evidence>
<dbReference type="EMBL" id="LAYJ01000078">
    <property type="protein sequence ID" value="KKI51443.1"/>
    <property type="molecule type" value="Genomic_DNA"/>
</dbReference>
<accession>A0A0M2NH13</accession>
<dbReference type="CDD" id="cd00165">
    <property type="entry name" value="S4"/>
    <property type="match status" value="1"/>
</dbReference>
<dbReference type="OrthoDB" id="9784736at2"/>
<dbReference type="InterPro" id="IPR029063">
    <property type="entry name" value="SAM-dependent_MTases_sf"/>
</dbReference>
<organism evidence="5 6">
    <name type="scientific">Christensenella hongkongensis</name>
    <dbReference type="NCBI Taxonomy" id="270498"/>
    <lineage>
        <taxon>Bacteria</taxon>
        <taxon>Bacillati</taxon>
        <taxon>Bacillota</taxon>
        <taxon>Clostridia</taxon>
        <taxon>Christensenellales</taxon>
        <taxon>Christensenellaceae</taxon>
        <taxon>Christensenella</taxon>
    </lineage>
</organism>